<dbReference type="Gene3D" id="6.20.40.10">
    <property type="match status" value="1"/>
</dbReference>
<dbReference type="InterPro" id="IPR023795">
    <property type="entry name" value="Serpin_CS"/>
</dbReference>
<dbReference type="Gene3D" id="2.30.39.10">
    <property type="entry name" value="Alpha-1-antitrypsin, domain 1"/>
    <property type="match status" value="2"/>
</dbReference>
<dbReference type="InterPro" id="IPR042185">
    <property type="entry name" value="Serpin_sf_2"/>
</dbReference>
<dbReference type="AlphaFoldDB" id="A0ABD2Z4Z8"/>
<dbReference type="EMBL" id="JBJUIK010000011">
    <property type="protein sequence ID" value="KAL3514559.1"/>
    <property type="molecule type" value="Genomic_DNA"/>
</dbReference>
<dbReference type="InterPro" id="IPR023796">
    <property type="entry name" value="Serpin_dom"/>
</dbReference>
<accession>A0ABD2Z4Z8</accession>
<organism evidence="2 3">
    <name type="scientific">Cinchona calisaya</name>
    <dbReference type="NCBI Taxonomy" id="153742"/>
    <lineage>
        <taxon>Eukaryota</taxon>
        <taxon>Viridiplantae</taxon>
        <taxon>Streptophyta</taxon>
        <taxon>Embryophyta</taxon>
        <taxon>Tracheophyta</taxon>
        <taxon>Spermatophyta</taxon>
        <taxon>Magnoliopsida</taxon>
        <taxon>eudicotyledons</taxon>
        <taxon>Gunneridae</taxon>
        <taxon>Pentapetalae</taxon>
        <taxon>asterids</taxon>
        <taxon>lamiids</taxon>
        <taxon>Gentianales</taxon>
        <taxon>Rubiaceae</taxon>
        <taxon>Cinchonoideae</taxon>
        <taxon>Cinchoneae</taxon>
        <taxon>Cinchona</taxon>
    </lineage>
</organism>
<gene>
    <name evidence="2" type="ORF">ACH5RR_027276</name>
</gene>
<protein>
    <recommendedName>
        <fullName evidence="1">Serpin domain-containing protein</fullName>
    </recommendedName>
</protein>
<proteinExistence type="predicted"/>
<dbReference type="SUPFAM" id="SSF56574">
    <property type="entry name" value="Serpins"/>
    <property type="match status" value="1"/>
</dbReference>
<keyword evidence="3" id="KW-1185">Reference proteome</keyword>
<evidence type="ECO:0000313" key="2">
    <source>
        <dbReference type="EMBL" id="KAL3514559.1"/>
    </source>
</evidence>
<comment type="caution">
    <text evidence="2">The sequence shown here is derived from an EMBL/GenBank/DDBJ whole genome shotgun (WGS) entry which is preliminary data.</text>
</comment>
<dbReference type="PROSITE" id="PS00284">
    <property type="entry name" value="SERPIN"/>
    <property type="match status" value="1"/>
</dbReference>
<dbReference type="InterPro" id="IPR036186">
    <property type="entry name" value="Serpin_sf"/>
</dbReference>
<evidence type="ECO:0000259" key="1">
    <source>
        <dbReference type="Pfam" id="PF00079"/>
    </source>
</evidence>
<evidence type="ECO:0000313" key="3">
    <source>
        <dbReference type="Proteomes" id="UP001630127"/>
    </source>
</evidence>
<reference evidence="2 3" key="1">
    <citation type="submission" date="2024-11" db="EMBL/GenBank/DDBJ databases">
        <title>A near-complete genome assembly of Cinchona calisaya.</title>
        <authorList>
            <person name="Lian D.C."/>
            <person name="Zhao X.W."/>
            <person name="Wei L."/>
        </authorList>
    </citation>
    <scope>NUCLEOTIDE SEQUENCE [LARGE SCALE GENOMIC DNA]</scope>
    <source>
        <tissue evidence="2">Nenye</tissue>
    </source>
</reference>
<name>A0ABD2Z4Z8_9GENT</name>
<dbReference type="Pfam" id="PF00079">
    <property type="entry name" value="Serpin"/>
    <property type="match status" value="1"/>
</dbReference>
<dbReference type="PANTHER" id="PTHR11461:SF315">
    <property type="entry name" value="SERPIN-Z3-LIKE"/>
    <property type="match status" value="1"/>
</dbReference>
<dbReference type="InterPro" id="IPR000215">
    <property type="entry name" value="Serpin_fam"/>
</dbReference>
<dbReference type="Proteomes" id="UP001630127">
    <property type="component" value="Unassembled WGS sequence"/>
</dbReference>
<dbReference type="PANTHER" id="PTHR11461">
    <property type="entry name" value="SERINE PROTEASE INHIBITOR, SERPIN"/>
    <property type="match status" value="1"/>
</dbReference>
<sequence>MFSMFIFLPNERDGLPSLLHKASNDPAFFSQQFNKLESRTYNVFWIPKFKFTYLTAKAPESLSIMGLDLPFQEDCKELTEIVETMGGPFYVSMIIQKAVVEVDEGGTTAAAVTYESDDDMGFSLYSEPIKIYEFVADHPFLFMIREEKSRSVLLAGAVLNPLLQE</sequence>
<feature type="domain" description="Serpin" evidence="1">
    <location>
        <begin position="2"/>
        <end position="161"/>
    </location>
</feature>